<protein>
    <submittedName>
        <fullName evidence="1">Uncharacterized protein</fullName>
    </submittedName>
</protein>
<name>A0ACC1Q7L8_9APHY</name>
<reference evidence="1" key="1">
    <citation type="submission" date="2022-08" db="EMBL/GenBank/DDBJ databases">
        <title>Genome Sequence of Pycnoporus sanguineus.</title>
        <authorList>
            <person name="Buettner E."/>
        </authorList>
    </citation>
    <scope>NUCLEOTIDE SEQUENCE</scope>
    <source>
        <strain evidence="1">CG-C14</strain>
    </source>
</reference>
<dbReference type="Proteomes" id="UP001144978">
    <property type="component" value="Unassembled WGS sequence"/>
</dbReference>
<dbReference type="EMBL" id="JANSHE010000148">
    <property type="protein sequence ID" value="KAJ3015689.1"/>
    <property type="molecule type" value="Genomic_DNA"/>
</dbReference>
<gene>
    <name evidence="1" type="ORF">NUW54_g981</name>
</gene>
<sequence>MPDNERARILALAKERRATLTPVEEYWKARQPFFVEHGYTLRPRFRPDWEPSWNRDPTVHFMDTEDYLATDPMIPNLMDARRLSDNKLVQFKRVRRTSPELEIATYLSSAELRNDPRNHSVPIWDVLDDPQDDTISYLVMPLLRYLDSPPFETVENVLDCCEQLIEVRLSTTHCSPCAYASSAHPPYAMLQGMVFLHEHGVAHRDCAYKNLLVDADALYPRGFHPMRPDVLPDEVTVDAPVLSRRNFPVKYYYIDFGISSRFEPDQPRCKLVTGRMFYETFLEKYTNVDMIAPLVSAMVVPDPKERPSAVSVLTKFQEIRRDVNSSPSLLATQTQERAIGVDCGQDSVQVSLLKPESESTLPRPCDTPMLSFPPLPAPGPAKSPPSPCLPPAPLQMSDVQDVDIEDSENVIRDLGATLTPIEEFWKTRQSFFVEHGYTLRPRFRPGWVPSWRRDPTIDFLNAEDFQSFHALRPHLMDARRLSDNKLVLLKKVRRDSSELEIAKYLWSEELRNDPRNHSVPLLDIIPGFGDEPFCYLVMPFYRYIDDPPMVTVENVLDCCEQLLEGLVFMHEHGVAHRDCAFKNIMYDPDVLYPQGFHPMRLDRLPHQTDAWAPVLSRRDVQVRYYYIDFGISSRFAPDDPNKVVTGLDGIEQLVPELSDEVPYDPFKVDIFILGRMMYETFMKKFTNVGMIAPLVQDMTASDPTNRPNAVDALQRFRGIRRRVSALQASWRLRPVAEPLTITAVLDTVSLHSDPFSEATIPDTHDMPTPVASLLGPSEQSATPRR</sequence>
<proteinExistence type="predicted"/>
<comment type="caution">
    <text evidence="1">The sequence shown here is derived from an EMBL/GenBank/DDBJ whole genome shotgun (WGS) entry which is preliminary data.</text>
</comment>
<evidence type="ECO:0000313" key="1">
    <source>
        <dbReference type="EMBL" id="KAJ3015689.1"/>
    </source>
</evidence>
<keyword evidence="2" id="KW-1185">Reference proteome</keyword>
<evidence type="ECO:0000313" key="2">
    <source>
        <dbReference type="Proteomes" id="UP001144978"/>
    </source>
</evidence>
<accession>A0ACC1Q7L8</accession>
<organism evidence="1 2">
    <name type="scientific">Trametes sanguinea</name>
    <dbReference type="NCBI Taxonomy" id="158606"/>
    <lineage>
        <taxon>Eukaryota</taxon>
        <taxon>Fungi</taxon>
        <taxon>Dikarya</taxon>
        <taxon>Basidiomycota</taxon>
        <taxon>Agaricomycotina</taxon>
        <taxon>Agaricomycetes</taxon>
        <taxon>Polyporales</taxon>
        <taxon>Polyporaceae</taxon>
        <taxon>Trametes</taxon>
    </lineage>
</organism>